<dbReference type="EMBL" id="AM920428">
    <property type="protein sequence ID" value="CAP92580.1"/>
    <property type="molecule type" value="Genomic_DNA"/>
</dbReference>
<feature type="domain" description="CinA C-terminal" evidence="1">
    <location>
        <begin position="17"/>
        <end position="130"/>
    </location>
</feature>
<dbReference type="InterPro" id="IPR008136">
    <property type="entry name" value="CinA_C"/>
</dbReference>
<dbReference type="Pfam" id="PF02464">
    <property type="entry name" value="CinA"/>
    <property type="match status" value="1"/>
</dbReference>
<accession>B6H2V0</accession>
<organism evidence="2 3">
    <name type="scientific">Penicillium rubens (strain ATCC 28089 / DSM 1075 / NRRL 1951 / Wisconsin 54-1255)</name>
    <name type="common">Penicillium chrysogenum</name>
    <dbReference type="NCBI Taxonomy" id="500485"/>
    <lineage>
        <taxon>Eukaryota</taxon>
        <taxon>Fungi</taxon>
        <taxon>Dikarya</taxon>
        <taxon>Ascomycota</taxon>
        <taxon>Pezizomycotina</taxon>
        <taxon>Eurotiomycetes</taxon>
        <taxon>Eurotiomycetidae</taxon>
        <taxon>Eurotiales</taxon>
        <taxon>Aspergillaceae</taxon>
        <taxon>Penicillium</taxon>
        <taxon>Penicillium chrysogenum species complex</taxon>
    </lineage>
</organism>
<dbReference type="Gene3D" id="6.20.320.10">
    <property type="match status" value="1"/>
</dbReference>
<dbReference type="BioCyc" id="PCHR:PC13G15110-MONOMER"/>
<keyword evidence="3" id="KW-1185">Reference proteome</keyword>
<dbReference type="Proteomes" id="UP000000724">
    <property type="component" value="Contig Pc00c13"/>
</dbReference>
<dbReference type="OrthoDB" id="2350783at2759"/>
<dbReference type="NCBIfam" id="TIGR00199">
    <property type="entry name" value="PncC_domain"/>
    <property type="match status" value="1"/>
</dbReference>
<gene>
    <name evidence="2" type="ORF">Pc13g15110</name>
    <name evidence="2" type="ORF">PCH_Pc13g15110</name>
</gene>
<name>B6H2V0_PENRW</name>
<evidence type="ECO:0000259" key="1">
    <source>
        <dbReference type="Pfam" id="PF02464"/>
    </source>
</evidence>
<protein>
    <submittedName>
        <fullName evidence="2">Pc13g15110 protein</fullName>
    </submittedName>
</protein>
<dbReference type="InterPro" id="IPR036653">
    <property type="entry name" value="CinA-like_C"/>
</dbReference>
<dbReference type="Gene3D" id="3.90.950.20">
    <property type="entry name" value="CinA-like"/>
    <property type="match status" value="1"/>
</dbReference>
<evidence type="ECO:0000313" key="3">
    <source>
        <dbReference type="Proteomes" id="UP000000724"/>
    </source>
</evidence>
<dbReference type="AlphaFoldDB" id="B6H2V0"/>
<sequence length="231" mass="24941">MTPVINYTPRSTETAYQIACEVIHLLKESGETLAVSESLTGGGLMSTITSVEGCSSVFRGGVVSYATPIKQHLLQVDGNLIAEHGVIHADVAAQMAIGARTTTTQSDMTPTSWGIGTTGVAGPDPQDGKPYFLPWYSSWPRTLHKSDSSKANKYAENYHPVARSKAMLLCRVVLGKPFRTTQDIPSLHAPPDGYDSVHAMPGPSSSFSTDERVVYTDRAVMPSYLIIYNSM</sequence>
<dbReference type="VEuPathDB" id="FungiDB:PCH_Pc13g15110"/>
<dbReference type="HOGENOM" id="CLU_1200179_0_0_1"/>
<proteinExistence type="predicted"/>
<dbReference type="SUPFAM" id="SSF142433">
    <property type="entry name" value="CinA-like"/>
    <property type="match status" value="1"/>
</dbReference>
<dbReference type="SUPFAM" id="SSF56399">
    <property type="entry name" value="ADP-ribosylation"/>
    <property type="match status" value="1"/>
</dbReference>
<reference evidence="2 3" key="1">
    <citation type="journal article" date="2008" name="Nat. Biotechnol.">
        <title>Genome sequencing and analysis of the filamentous fungus Penicillium chrysogenum.</title>
        <authorList>
            <person name="van den Berg M.A."/>
            <person name="Albang R."/>
            <person name="Albermann K."/>
            <person name="Badger J.H."/>
            <person name="Daran J.-M."/>
            <person name="Driessen A.J.M."/>
            <person name="Garcia-Estrada C."/>
            <person name="Fedorova N.D."/>
            <person name="Harris D.M."/>
            <person name="Heijne W.H.M."/>
            <person name="Joardar V.S."/>
            <person name="Kiel J.A.K.W."/>
            <person name="Kovalchuk A."/>
            <person name="Martin J.F."/>
            <person name="Nierman W.C."/>
            <person name="Nijland J.G."/>
            <person name="Pronk J.T."/>
            <person name="Roubos J.A."/>
            <person name="van der Klei I.J."/>
            <person name="van Peij N.N.M.E."/>
            <person name="Veenhuis M."/>
            <person name="von Doehren H."/>
            <person name="Wagner C."/>
            <person name="Wortman J.R."/>
            <person name="Bovenberg R.A.L."/>
        </authorList>
    </citation>
    <scope>NUCLEOTIDE SEQUENCE [LARGE SCALE GENOMIC DNA]</scope>
    <source>
        <strain evidence="3">ATCC 28089 / DSM 1075 / NRRL 1951 / Wisconsin 54-1255</strain>
    </source>
</reference>
<evidence type="ECO:0000313" key="2">
    <source>
        <dbReference type="EMBL" id="CAP92580.1"/>
    </source>
</evidence>
<dbReference type="eggNOG" id="ENOG502RS4S">
    <property type="taxonomic scope" value="Eukaryota"/>
</dbReference>